<gene>
    <name evidence="1" type="ORF">HID58_079843</name>
</gene>
<dbReference type="Gene3D" id="3.60.90.10">
    <property type="entry name" value="S-adenosylmethionine decarboxylase"/>
    <property type="match status" value="1"/>
</dbReference>
<proteinExistence type="predicted"/>
<sequence>MCHECSGLTIIWATISLQEHPEILQKLETYIIPKGWKVMTWFIWCCKRVTEHDQVHSTGIQTYTRHIPSFSFRKRSLSGEKSCQARDSNFSSSLTIEDGFSYASFEAVGYDFNTIELSQLVRRVSFFDSKILCSHALELSEREQRKRSSLLLTQVHQGTNGLRSLVGSVRCLATLKWDSSRNN</sequence>
<dbReference type="EMBL" id="JAGKQM010000018">
    <property type="protein sequence ID" value="KAH0862632.1"/>
    <property type="molecule type" value="Genomic_DNA"/>
</dbReference>
<organism evidence="1 2">
    <name type="scientific">Brassica napus</name>
    <name type="common">Rape</name>
    <dbReference type="NCBI Taxonomy" id="3708"/>
    <lineage>
        <taxon>Eukaryota</taxon>
        <taxon>Viridiplantae</taxon>
        <taxon>Streptophyta</taxon>
        <taxon>Embryophyta</taxon>
        <taxon>Tracheophyta</taxon>
        <taxon>Spermatophyta</taxon>
        <taxon>Magnoliopsida</taxon>
        <taxon>eudicotyledons</taxon>
        <taxon>Gunneridae</taxon>
        <taxon>Pentapetalae</taxon>
        <taxon>rosids</taxon>
        <taxon>malvids</taxon>
        <taxon>Brassicales</taxon>
        <taxon>Brassicaceae</taxon>
        <taxon>Brassiceae</taxon>
        <taxon>Brassica</taxon>
    </lineage>
</organism>
<dbReference type="Proteomes" id="UP000824890">
    <property type="component" value="Unassembled WGS sequence"/>
</dbReference>
<protein>
    <submittedName>
        <fullName evidence="1">Uncharacterized protein</fullName>
    </submittedName>
</protein>
<name>A0ABQ7Y4T9_BRANA</name>
<evidence type="ECO:0000313" key="1">
    <source>
        <dbReference type="EMBL" id="KAH0862632.1"/>
    </source>
</evidence>
<comment type="caution">
    <text evidence="1">The sequence shown here is derived from an EMBL/GenBank/DDBJ whole genome shotgun (WGS) entry which is preliminary data.</text>
</comment>
<accession>A0ABQ7Y4T9</accession>
<keyword evidence="2" id="KW-1185">Reference proteome</keyword>
<evidence type="ECO:0000313" key="2">
    <source>
        <dbReference type="Proteomes" id="UP000824890"/>
    </source>
</evidence>
<reference evidence="1 2" key="1">
    <citation type="submission" date="2021-05" db="EMBL/GenBank/DDBJ databases">
        <title>Genome Assembly of Synthetic Allotetraploid Brassica napus Reveals Homoeologous Exchanges between Subgenomes.</title>
        <authorList>
            <person name="Davis J.T."/>
        </authorList>
    </citation>
    <scope>NUCLEOTIDE SEQUENCE [LARGE SCALE GENOMIC DNA]</scope>
    <source>
        <strain evidence="2">cv. Da-Ae</strain>
        <tissue evidence="1">Seedling</tissue>
    </source>
</reference>